<dbReference type="GO" id="GO:0005829">
    <property type="term" value="C:cytosol"/>
    <property type="evidence" value="ECO:0007669"/>
    <property type="project" value="TreeGrafter"/>
</dbReference>
<reference evidence="5 6" key="1">
    <citation type="submission" date="2020-08" db="EMBL/GenBank/DDBJ databases">
        <title>Acidobacteriota in marine sediments use diverse sulfur dissimilation pathways.</title>
        <authorList>
            <person name="Wasmund K."/>
        </authorList>
    </citation>
    <scope>NUCLEOTIDE SEQUENCE [LARGE SCALE GENOMIC DNA]</scope>
    <source>
        <strain evidence="5">MAG AM3-A</strain>
    </source>
</reference>
<dbReference type="InterPro" id="IPR003714">
    <property type="entry name" value="PhoH"/>
</dbReference>
<dbReference type="Gene3D" id="3.40.50.1010">
    <property type="entry name" value="5'-nuclease"/>
    <property type="match status" value="1"/>
</dbReference>
<comment type="similarity">
    <text evidence="1">Belongs to the PhoH family.</text>
</comment>
<evidence type="ECO:0000259" key="4">
    <source>
        <dbReference type="SMART" id="SM00670"/>
    </source>
</evidence>
<dbReference type="InterPro" id="IPR027417">
    <property type="entry name" value="P-loop_NTPase"/>
</dbReference>
<dbReference type="SUPFAM" id="SSF52540">
    <property type="entry name" value="P-loop containing nucleoside triphosphate hydrolases"/>
    <property type="match status" value="1"/>
</dbReference>
<gene>
    <name evidence="5" type="ORF">IFJ97_06815</name>
</gene>
<feature type="domain" description="PIN" evidence="4">
    <location>
        <begin position="18"/>
        <end position="166"/>
    </location>
</feature>
<evidence type="ECO:0000256" key="2">
    <source>
        <dbReference type="ARBA" id="ARBA00022741"/>
    </source>
</evidence>
<dbReference type="Gene3D" id="3.40.50.300">
    <property type="entry name" value="P-loop containing nucleotide triphosphate hydrolases"/>
    <property type="match status" value="1"/>
</dbReference>
<evidence type="ECO:0000313" key="5">
    <source>
        <dbReference type="EMBL" id="MBD3871050.1"/>
    </source>
</evidence>
<accession>A0A8J6Y5S4</accession>
<dbReference type="SMART" id="SM00670">
    <property type="entry name" value="PINc"/>
    <property type="match status" value="1"/>
</dbReference>
<keyword evidence="3" id="KW-0067">ATP-binding</keyword>
<dbReference type="Pfam" id="PF13638">
    <property type="entry name" value="PIN_4"/>
    <property type="match status" value="1"/>
</dbReference>
<proteinExistence type="inferred from homology"/>
<organism evidence="5 6">
    <name type="scientific">Candidatus Sulfomarinibacter kjeldsenii</name>
    <dbReference type="NCBI Taxonomy" id="2885994"/>
    <lineage>
        <taxon>Bacteria</taxon>
        <taxon>Pseudomonadati</taxon>
        <taxon>Acidobacteriota</taxon>
        <taxon>Thermoanaerobaculia</taxon>
        <taxon>Thermoanaerobaculales</taxon>
        <taxon>Candidatus Sulfomarinibacteraceae</taxon>
        <taxon>Candidatus Sulfomarinibacter</taxon>
    </lineage>
</organism>
<evidence type="ECO:0000256" key="3">
    <source>
        <dbReference type="ARBA" id="ARBA00022840"/>
    </source>
</evidence>
<protein>
    <submittedName>
        <fullName evidence="5">PhoH family protein</fullName>
    </submittedName>
</protein>
<dbReference type="InterPro" id="IPR051451">
    <property type="entry name" value="PhoH2-like"/>
</dbReference>
<sequence length="510" mass="57500">MVVNYMPMHNSADGLSGTVYIPDTSALIENPDALDRLLTGGNVVVLLHQVIEELGRLQASRSKSEGVRHAARLVMRKMLEYRRHQLIHHSVERLFQHQADPEAYPRTPAGGILAWEPDGMTIEPYSAESGDNHILASAQRIAEVAKSNGHPGYEVVVISEDSNLLLKCDALSITAENLRYGKVSLDNVDEVYRGVVEAELTEEAVQHFLDSGAPGERWLPFEELDLREPVELQWNMGVLLHCGEELLLVRANPELRRVEDLRFAQYWDRKRITYKPRPILGFTPRDPQQTLAMEFLLDPDVQLVVLDGPAGSGKTRMMVATGLYMLIGQPTTWRVAPQSQPLTPDYGYDHGLLLLRPEHASSQYDLGYLPGDYESKLSPWLEPFFQAIRSLSLSNEHDFMEELRSTDRLTMVSTSMLRGLDIERSIVLVDELQNGDRHLAKTLMSRFCATSKVALAGALDPVQIDNPYVDWRSNALTRIKETYRGFGPQVAQVRLEHNYRGPISTRADEL</sequence>
<evidence type="ECO:0000256" key="1">
    <source>
        <dbReference type="ARBA" id="ARBA00010393"/>
    </source>
</evidence>
<dbReference type="AlphaFoldDB" id="A0A8J6Y5S4"/>
<dbReference type="InterPro" id="IPR002716">
    <property type="entry name" value="PIN_dom"/>
</dbReference>
<dbReference type="Proteomes" id="UP000598633">
    <property type="component" value="Unassembled WGS sequence"/>
</dbReference>
<name>A0A8J6Y5S4_9BACT</name>
<comment type="caution">
    <text evidence="5">The sequence shown here is derived from an EMBL/GenBank/DDBJ whole genome shotgun (WGS) entry which is preliminary data.</text>
</comment>
<dbReference type="EMBL" id="JACXWA010000111">
    <property type="protein sequence ID" value="MBD3871050.1"/>
    <property type="molecule type" value="Genomic_DNA"/>
</dbReference>
<dbReference type="CDD" id="cd09883">
    <property type="entry name" value="PIN_VapC_PhoHL-ATPase"/>
    <property type="match status" value="1"/>
</dbReference>
<evidence type="ECO:0000313" key="6">
    <source>
        <dbReference type="Proteomes" id="UP000598633"/>
    </source>
</evidence>
<dbReference type="PANTHER" id="PTHR30473">
    <property type="entry name" value="PROTEIN PHOH"/>
    <property type="match status" value="1"/>
</dbReference>
<dbReference type="PANTHER" id="PTHR30473:SF2">
    <property type="entry name" value="PIN DOMAIN-CONTAINING PROTEIN"/>
    <property type="match status" value="1"/>
</dbReference>
<dbReference type="Pfam" id="PF02562">
    <property type="entry name" value="PhoH"/>
    <property type="match status" value="1"/>
</dbReference>
<keyword evidence="2" id="KW-0547">Nucleotide-binding</keyword>
<dbReference type="GO" id="GO:0005524">
    <property type="term" value="F:ATP binding"/>
    <property type="evidence" value="ECO:0007669"/>
    <property type="project" value="UniProtKB-KW"/>
</dbReference>